<evidence type="ECO:0000256" key="2">
    <source>
        <dbReference type="ARBA" id="ARBA00008343"/>
    </source>
</evidence>
<keyword evidence="3" id="KW-0004">4Fe-4S</keyword>
<keyword evidence="12" id="KW-0255">Endonuclease</keyword>
<keyword evidence="9" id="KW-0234">DNA repair</keyword>
<evidence type="ECO:0000256" key="4">
    <source>
        <dbReference type="ARBA" id="ARBA00022723"/>
    </source>
</evidence>
<sequence>MSSAPLSPVFDRLLAHFGPLHWWPAESPFEVVIGAILTQNTAWTNVEKAIANLRREEALTPEALRAAPREQLEAWIRPAGFFRQKAERLQLFVDYLFDHHDGDLGRLLAAPLPEARRELLALKGVGPETADSILLYAGGLPSFVVDAYTRRLFGRLGLLDPTAPYESIRTFFMERLPADPDLFNEYHALIVEQCKQLCRKRRPRCADCPLQELCPFANSQH</sequence>
<keyword evidence="6" id="KW-0378">Hydrolase</keyword>
<protein>
    <submittedName>
        <fullName evidence="12">Endonuclease III domain-containing protein</fullName>
    </submittedName>
</protein>
<keyword evidence="7" id="KW-0408">Iron</keyword>
<organism evidence="12 13">
    <name type="scientific">Trichloromonas acetexigens</name>
    <dbReference type="NCBI Taxonomy" id="38815"/>
    <lineage>
        <taxon>Bacteria</taxon>
        <taxon>Pseudomonadati</taxon>
        <taxon>Thermodesulfobacteriota</taxon>
        <taxon>Desulfuromonadia</taxon>
        <taxon>Desulfuromonadales</taxon>
        <taxon>Trichloromonadaceae</taxon>
        <taxon>Trichloromonas</taxon>
    </lineage>
</organism>
<evidence type="ECO:0000256" key="9">
    <source>
        <dbReference type="ARBA" id="ARBA00023204"/>
    </source>
</evidence>
<evidence type="ECO:0000313" key="12">
    <source>
        <dbReference type="EMBL" id="TRO79364.1"/>
    </source>
</evidence>
<evidence type="ECO:0000256" key="6">
    <source>
        <dbReference type="ARBA" id="ARBA00022801"/>
    </source>
</evidence>
<dbReference type="PANTHER" id="PTHR10359:SF19">
    <property type="entry name" value="DNA REPAIR GLYCOSYLASE MJ1434-RELATED"/>
    <property type="match status" value="1"/>
</dbReference>
<comment type="caution">
    <text evidence="12">The sequence shown here is derived from an EMBL/GenBank/DDBJ whole genome shotgun (WGS) entry which is preliminary data.</text>
</comment>
<keyword evidence="10" id="KW-0326">Glycosidase</keyword>
<dbReference type="GO" id="GO:0051539">
    <property type="term" value="F:4 iron, 4 sulfur cluster binding"/>
    <property type="evidence" value="ECO:0007669"/>
    <property type="project" value="UniProtKB-KW"/>
</dbReference>
<keyword evidence="4" id="KW-0479">Metal-binding</keyword>
<dbReference type="InterPro" id="IPR004035">
    <property type="entry name" value="Endouclease-III_FeS-bd_BS"/>
</dbReference>
<proteinExistence type="inferred from homology"/>
<dbReference type="Pfam" id="PF00730">
    <property type="entry name" value="HhH-GPD"/>
    <property type="match status" value="1"/>
</dbReference>
<evidence type="ECO:0000256" key="3">
    <source>
        <dbReference type="ARBA" id="ARBA00022485"/>
    </source>
</evidence>
<keyword evidence="8" id="KW-0411">Iron-sulfur</keyword>
<feature type="domain" description="HhH-GPD" evidence="11">
    <location>
        <begin position="37"/>
        <end position="196"/>
    </location>
</feature>
<keyword evidence="5" id="KW-0227">DNA damage</keyword>
<evidence type="ECO:0000256" key="10">
    <source>
        <dbReference type="ARBA" id="ARBA00023295"/>
    </source>
</evidence>
<dbReference type="Pfam" id="PF00633">
    <property type="entry name" value="HHH"/>
    <property type="match status" value="1"/>
</dbReference>
<dbReference type="GO" id="GO:0019104">
    <property type="term" value="F:DNA N-glycosylase activity"/>
    <property type="evidence" value="ECO:0007669"/>
    <property type="project" value="UniProtKB-ARBA"/>
</dbReference>
<dbReference type="Proteomes" id="UP000317155">
    <property type="component" value="Unassembled WGS sequence"/>
</dbReference>
<evidence type="ECO:0000259" key="11">
    <source>
        <dbReference type="SMART" id="SM00478"/>
    </source>
</evidence>
<dbReference type="InterPro" id="IPR011257">
    <property type="entry name" value="DNA_glycosylase"/>
</dbReference>
<dbReference type="OrthoDB" id="9802365at2"/>
<dbReference type="Gene3D" id="1.10.340.30">
    <property type="entry name" value="Hypothetical protein, domain 2"/>
    <property type="match status" value="1"/>
</dbReference>
<dbReference type="GO" id="GO:0004519">
    <property type="term" value="F:endonuclease activity"/>
    <property type="evidence" value="ECO:0007669"/>
    <property type="project" value="UniProtKB-KW"/>
</dbReference>
<accession>A0A550J804</accession>
<dbReference type="PIRSF" id="PIRSF001435">
    <property type="entry name" value="Nth"/>
    <property type="match status" value="1"/>
</dbReference>
<dbReference type="GO" id="GO:0003677">
    <property type="term" value="F:DNA binding"/>
    <property type="evidence" value="ECO:0007669"/>
    <property type="project" value="InterPro"/>
</dbReference>
<dbReference type="InterPro" id="IPR003651">
    <property type="entry name" value="Endonuclease3_FeS-loop_motif"/>
</dbReference>
<comment type="similarity">
    <text evidence="2">Belongs to the Nth/MutY family.</text>
</comment>
<gene>
    <name evidence="12" type="ORF">FL622_13935</name>
</gene>
<dbReference type="SMART" id="SM00525">
    <property type="entry name" value="FES"/>
    <property type="match status" value="1"/>
</dbReference>
<dbReference type="PROSITE" id="PS00764">
    <property type="entry name" value="ENDONUCLEASE_III_1"/>
    <property type="match status" value="1"/>
</dbReference>
<dbReference type="Gene3D" id="1.10.1670.10">
    <property type="entry name" value="Helix-hairpin-Helix base-excision DNA repair enzymes (C-terminal)"/>
    <property type="match status" value="1"/>
</dbReference>
<dbReference type="EMBL" id="VJVV01000011">
    <property type="protein sequence ID" value="TRO79364.1"/>
    <property type="molecule type" value="Genomic_DNA"/>
</dbReference>
<dbReference type="CDD" id="cd00056">
    <property type="entry name" value="ENDO3c"/>
    <property type="match status" value="1"/>
</dbReference>
<keyword evidence="13" id="KW-1185">Reference proteome</keyword>
<dbReference type="SUPFAM" id="SSF48150">
    <property type="entry name" value="DNA-glycosylase"/>
    <property type="match status" value="1"/>
</dbReference>
<reference evidence="12 13" key="1">
    <citation type="submission" date="2019-07" db="EMBL/GenBank/DDBJ databases">
        <title>Insights of Desulfuromonas acetexigens electromicrobiology.</title>
        <authorList>
            <person name="Katuri K."/>
            <person name="Sapireddy V."/>
            <person name="Shaw D.R."/>
            <person name="Saikaly P."/>
        </authorList>
    </citation>
    <scope>NUCLEOTIDE SEQUENCE [LARGE SCALE GENOMIC DNA]</scope>
    <source>
        <strain evidence="12 13">2873</strain>
    </source>
</reference>
<dbReference type="PANTHER" id="PTHR10359">
    <property type="entry name" value="A/G-SPECIFIC ADENINE GLYCOSYLASE/ENDONUCLEASE III"/>
    <property type="match status" value="1"/>
</dbReference>
<dbReference type="InterPro" id="IPR023170">
    <property type="entry name" value="HhH_base_excis_C"/>
</dbReference>
<evidence type="ECO:0000256" key="1">
    <source>
        <dbReference type="ARBA" id="ARBA00001966"/>
    </source>
</evidence>
<dbReference type="GO" id="GO:0006284">
    <property type="term" value="P:base-excision repair"/>
    <property type="evidence" value="ECO:0007669"/>
    <property type="project" value="InterPro"/>
</dbReference>
<dbReference type="InterPro" id="IPR003265">
    <property type="entry name" value="HhH-GPD_domain"/>
</dbReference>
<comment type="cofactor">
    <cofactor evidence="1">
        <name>[4Fe-4S] cluster</name>
        <dbReference type="ChEBI" id="CHEBI:49883"/>
    </cofactor>
</comment>
<dbReference type="InterPro" id="IPR000445">
    <property type="entry name" value="HhH_motif"/>
</dbReference>
<dbReference type="GO" id="GO:0046872">
    <property type="term" value="F:metal ion binding"/>
    <property type="evidence" value="ECO:0007669"/>
    <property type="project" value="UniProtKB-KW"/>
</dbReference>
<evidence type="ECO:0000313" key="13">
    <source>
        <dbReference type="Proteomes" id="UP000317155"/>
    </source>
</evidence>
<keyword evidence="12" id="KW-0540">Nuclease</keyword>
<evidence type="ECO:0000256" key="5">
    <source>
        <dbReference type="ARBA" id="ARBA00022763"/>
    </source>
</evidence>
<evidence type="ECO:0000256" key="7">
    <source>
        <dbReference type="ARBA" id="ARBA00023004"/>
    </source>
</evidence>
<evidence type="ECO:0000256" key="8">
    <source>
        <dbReference type="ARBA" id="ARBA00023014"/>
    </source>
</evidence>
<dbReference type="SMART" id="SM00478">
    <property type="entry name" value="ENDO3c"/>
    <property type="match status" value="1"/>
</dbReference>
<name>A0A550J804_9BACT</name>
<dbReference type="AlphaFoldDB" id="A0A550J804"/>
<dbReference type="RefSeq" id="WP_092053913.1">
    <property type="nucleotide sequence ID" value="NZ_FOJJ01000003.1"/>
</dbReference>